<dbReference type="Proteomes" id="UP001163223">
    <property type="component" value="Chromosome"/>
</dbReference>
<reference evidence="1" key="1">
    <citation type="submission" date="2022-11" db="EMBL/GenBank/DDBJ databases">
        <title>beta-Carotene-producing bacterium, Jeongeuplla avenae sp. nov., alleviates the salt stress of Arabidopsis seedlings.</title>
        <authorList>
            <person name="Jiang L."/>
            <person name="Lee J."/>
        </authorList>
    </citation>
    <scope>NUCLEOTIDE SEQUENCE</scope>
    <source>
        <strain evidence="1">DY_R2A_6</strain>
    </source>
</reference>
<evidence type="ECO:0000313" key="1">
    <source>
        <dbReference type="EMBL" id="WAJ29322.1"/>
    </source>
</evidence>
<name>A0ACD4NRM3_9HYPH</name>
<gene>
    <name evidence="1" type="ORF">OXU80_03550</name>
</gene>
<evidence type="ECO:0000313" key="2">
    <source>
        <dbReference type="Proteomes" id="UP001163223"/>
    </source>
</evidence>
<accession>A0ACD4NRM3</accession>
<dbReference type="EMBL" id="CP113520">
    <property type="protein sequence ID" value="WAJ29322.1"/>
    <property type="molecule type" value="Genomic_DNA"/>
</dbReference>
<organism evidence="1 2">
    <name type="scientific">Antarcticirhabdus aurantiaca</name>
    <dbReference type="NCBI Taxonomy" id="2606717"/>
    <lineage>
        <taxon>Bacteria</taxon>
        <taxon>Pseudomonadati</taxon>
        <taxon>Pseudomonadota</taxon>
        <taxon>Alphaproteobacteria</taxon>
        <taxon>Hyphomicrobiales</taxon>
        <taxon>Aurantimonadaceae</taxon>
        <taxon>Antarcticirhabdus</taxon>
    </lineage>
</organism>
<keyword evidence="2" id="KW-1185">Reference proteome</keyword>
<sequence length="133" mass="13116">MRSIIGLHLTSIAALALFAAETGSGSGSTSKAAGGKAGADVVVQNGGEAAKTFPRAGGDTPEAGGDNGAAPATEFDPSGAPDQVVADVDPSHPAVDNDPRAHTSADQNRIDMNDPTLPGAEAVERNLAAQTKG</sequence>
<protein>
    <submittedName>
        <fullName evidence="1">Uncharacterized protein</fullName>
    </submittedName>
</protein>
<proteinExistence type="predicted"/>